<name>A0ABQ3MBM3_9PSEU</name>
<feature type="domain" description="Signal transduction histidine kinase subgroup 3 dimerisation and phosphoacceptor" evidence="12">
    <location>
        <begin position="201"/>
        <end position="265"/>
    </location>
</feature>
<accession>A0ABQ3MBM3</accession>
<dbReference type="InterPro" id="IPR036890">
    <property type="entry name" value="HATPase_C_sf"/>
</dbReference>
<evidence type="ECO:0000256" key="6">
    <source>
        <dbReference type="ARBA" id="ARBA00022777"/>
    </source>
</evidence>
<keyword evidence="14" id="KW-1185">Reference proteome</keyword>
<evidence type="ECO:0000256" key="10">
    <source>
        <dbReference type="SAM" id="Phobius"/>
    </source>
</evidence>
<evidence type="ECO:0000313" key="14">
    <source>
        <dbReference type="Proteomes" id="UP000605568"/>
    </source>
</evidence>
<dbReference type="CDD" id="cd16917">
    <property type="entry name" value="HATPase_UhpB-NarQ-NarX-like"/>
    <property type="match status" value="1"/>
</dbReference>
<dbReference type="Pfam" id="PF07730">
    <property type="entry name" value="HisKA_3"/>
    <property type="match status" value="1"/>
</dbReference>
<keyword evidence="6" id="KW-0418">Kinase</keyword>
<keyword evidence="4" id="KW-0808">Transferase</keyword>
<evidence type="ECO:0000259" key="12">
    <source>
        <dbReference type="Pfam" id="PF07730"/>
    </source>
</evidence>
<keyword evidence="8" id="KW-0902">Two-component regulatory system</keyword>
<dbReference type="Proteomes" id="UP000605568">
    <property type="component" value="Unassembled WGS sequence"/>
</dbReference>
<keyword evidence="3" id="KW-0597">Phosphoprotein</keyword>
<keyword evidence="10" id="KW-0812">Transmembrane</keyword>
<evidence type="ECO:0000256" key="3">
    <source>
        <dbReference type="ARBA" id="ARBA00022553"/>
    </source>
</evidence>
<dbReference type="Pfam" id="PF02518">
    <property type="entry name" value="HATPase_c"/>
    <property type="match status" value="1"/>
</dbReference>
<keyword evidence="10" id="KW-1133">Transmembrane helix</keyword>
<dbReference type="InterPro" id="IPR050482">
    <property type="entry name" value="Sensor_HK_TwoCompSys"/>
</dbReference>
<reference evidence="14" key="1">
    <citation type="journal article" date="2019" name="Int. J. Syst. Evol. Microbiol.">
        <title>The Global Catalogue of Microorganisms (GCM) 10K type strain sequencing project: providing services to taxonomists for standard genome sequencing and annotation.</title>
        <authorList>
            <consortium name="The Broad Institute Genomics Platform"/>
            <consortium name="The Broad Institute Genome Sequencing Center for Infectious Disease"/>
            <person name="Wu L."/>
            <person name="Ma J."/>
        </authorList>
    </citation>
    <scope>NUCLEOTIDE SEQUENCE [LARGE SCALE GENOMIC DNA]</scope>
    <source>
        <strain evidence="14">CGMCC 4.7367</strain>
    </source>
</reference>
<feature type="transmembrane region" description="Helical" evidence="10">
    <location>
        <begin position="150"/>
        <end position="170"/>
    </location>
</feature>
<dbReference type="EC" id="2.7.13.3" evidence="2"/>
<feature type="transmembrane region" description="Helical" evidence="10">
    <location>
        <begin position="20"/>
        <end position="39"/>
    </location>
</feature>
<keyword evidence="10" id="KW-0472">Membrane</keyword>
<dbReference type="SUPFAM" id="SSF55874">
    <property type="entry name" value="ATPase domain of HSP90 chaperone/DNA topoisomerase II/histidine kinase"/>
    <property type="match status" value="1"/>
</dbReference>
<keyword evidence="5" id="KW-0547">Nucleotide-binding</keyword>
<feature type="transmembrane region" description="Helical" evidence="10">
    <location>
        <begin position="74"/>
        <end position="91"/>
    </location>
</feature>
<evidence type="ECO:0000256" key="1">
    <source>
        <dbReference type="ARBA" id="ARBA00000085"/>
    </source>
</evidence>
<feature type="transmembrane region" description="Helical" evidence="10">
    <location>
        <begin position="120"/>
        <end position="138"/>
    </location>
</feature>
<evidence type="ECO:0000256" key="5">
    <source>
        <dbReference type="ARBA" id="ARBA00022741"/>
    </source>
</evidence>
<proteinExistence type="predicted"/>
<dbReference type="EMBL" id="BNAR01000004">
    <property type="protein sequence ID" value="GHH38725.1"/>
    <property type="molecule type" value="Genomic_DNA"/>
</dbReference>
<feature type="transmembrane region" description="Helical" evidence="10">
    <location>
        <begin position="97"/>
        <end position="113"/>
    </location>
</feature>
<feature type="region of interest" description="Disordered" evidence="9">
    <location>
        <begin position="264"/>
        <end position="284"/>
    </location>
</feature>
<protein>
    <recommendedName>
        <fullName evidence="2">histidine kinase</fullName>
        <ecNumber evidence="2">2.7.13.3</ecNumber>
    </recommendedName>
</protein>
<keyword evidence="7" id="KW-0067">ATP-binding</keyword>
<feature type="transmembrane region" description="Helical" evidence="10">
    <location>
        <begin position="51"/>
        <end position="69"/>
    </location>
</feature>
<evidence type="ECO:0000256" key="7">
    <source>
        <dbReference type="ARBA" id="ARBA00022840"/>
    </source>
</evidence>
<comment type="catalytic activity">
    <reaction evidence="1">
        <text>ATP + protein L-histidine = ADP + protein N-phospho-L-histidine.</text>
        <dbReference type="EC" id="2.7.13.3"/>
    </reaction>
</comment>
<evidence type="ECO:0000256" key="8">
    <source>
        <dbReference type="ARBA" id="ARBA00023012"/>
    </source>
</evidence>
<evidence type="ECO:0000256" key="4">
    <source>
        <dbReference type="ARBA" id="ARBA00022679"/>
    </source>
</evidence>
<evidence type="ECO:0000313" key="13">
    <source>
        <dbReference type="EMBL" id="GHH38725.1"/>
    </source>
</evidence>
<dbReference type="PANTHER" id="PTHR24421">
    <property type="entry name" value="NITRATE/NITRITE SENSOR PROTEIN NARX-RELATED"/>
    <property type="match status" value="1"/>
</dbReference>
<dbReference type="InterPro" id="IPR011712">
    <property type="entry name" value="Sig_transdc_His_kin_sub3_dim/P"/>
</dbReference>
<evidence type="ECO:0000256" key="2">
    <source>
        <dbReference type="ARBA" id="ARBA00012438"/>
    </source>
</evidence>
<dbReference type="PANTHER" id="PTHR24421:SF10">
    <property type="entry name" value="NITRATE_NITRITE SENSOR PROTEIN NARQ"/>
    <property type="match status" value="1"/>
</dbReference>
<dbReference type="Gene3D" id="3.30.565.10">
    <property type="entry name" value="Histidine kinase-like ATPase, C-terminal domain"/>
    <property type="match status" value="1"/>
</dbReference>
<feature type="domain" description="Histidine kinase/HSP90-like ATPase" evidence="11">
    <location>
        <begin position="314"/>
        <end position="406"/>
    </location>
</feature>
<comment type="caution">
    <text evidence="13">The sequence shown here is derived from an EMBL/GenBank/DDBJ whole genome shotgun (WGS) entry which is preliminary data.</text>
</comment>
<evidence type="ECO:0000256" key="9">
    <source>
        <dbReference type="SAM" id="MobiDB-lite"/>
    </source>
</evidence>
<gene>
    <name evidence="13" type="ORF">GCM10017774_29120</name>
</gene>
<sequence length="410" mass="43474">MELPQPHGAMRRFWSAHPRFVDVLVSFAYLVTASTWALITPLSSGEWEPAGPLVVSAAGVLLTAGALLVRRSRAWLTFAVATGAALATTVVDDAIDPLGLALAVYALFVYRSTRDGWAGFATAVGIGVVIRPVVSIVVRGETLSSFSLTVAGLLYTVVVLIAALVGVSVAGRRRYVQTLVDRANQLAHERDQQARIATLAERARIIREMHDVLSHSLSVMVSLADGAGALAQKDPVRCRDAVREIGGLGRQSLSEMRRLLGALGEEESADRDDRQSLRPSPGLDELDGLITTFRAARLPVRLHVEGTPPSSPGAQNALYRIIQESLTNVLRYSRNPRSVTVSMNSGAEGTSVTITDDGAAGPPADSVGLGRGIIGIRERAILYGGTATAGPVPGGGWRVHVEMPQAKGNE</sequence>
<organism evidence="13 14">
    <name type="scientific">Lentzea cavernae</name>
    <dbReference type="NCBI Taxonomy" id="2020703"/>
    <lineage>
        <taxon>Bacteria</taxon>
        <taxon>Bacillati</taxon>
        <taxon>Actinomycetota</taxon>
        <taxon>Actinomycetes</taxon>
        <taxon>Pseudonocardiales</taxon>
        <taxon>Pseudonocardiaceae</taxon>
        <taxon>Lentzea</taxon>
    </lineage>
</organism>
<dbReference type="InterPro" id="IPR003594">
    <property type="entry name" value="HATPase_dom"/>
</dbReference>
<dbReference type="Gene3D" id="1.20.5.1930">
    <property type="match status" value="1"/>
</dbReference>
<evidence type="ECO:0000259" key="11">
    <source>
        <dbReference type="Pfam" id="PF02518"/>
    </source>
</evidence>